<gene>
    <name evidence="3" type="ORF">SAMN05216252_11144</name>
</gene>
<evidence type="ECO:0000313" key="3">
    <source>
        <dbReference type="EMBL" id="SNS95118.1"/>
    </source>
</evidence>
<dbReference type="InterPro" id="IPR001387">
    <property type="entry name" value="Cro/C1-type_HTH"/>
</dbReference>
<dbReference type="InterPro" id="IPR041413">
    <property type="entry name" value="MLTR_LBD"/>
</dbReference>
<accession>A0A239IPI6</accession>
<dbReference type="Pfam" id="PF17765">
    <property type="entry name" value="MLTR_LBD"/>
    <property type="match status" value="1"/>
</dbReference>
<dbReference type="RefSeq" id="WP_089225668.1">
    <property type="nucleotide sequence ID" value="NZ_FZOF01000011.1"/>
</dbReference>
<feature type="region of interest" description="Disordered" evidence="1">
    <location>
        <begin position="20"/>
        <end position="40"/>
    </location>
</feature>
<protein>
    <submittedName>
        <fullName evidence="3">Helix-turn-helix domain-containing protein</fullName>
    </submittedName>
</protein>
<dbReference type="PROSITE" id="PS50943">
    <property type="entry name" value="HTH_CROC1"/>
    <property type="match status" value="1"/>
</dbReference>
<dbReference type="InterPro" id="IPR010982">
    <property type="entry name" value="Lambda_DNA-bd_dom_sf"/>
</dbReference>
<name>A0A239IPI6_9ACTN</name>
<dbReference type="GO" id="GO:0003677">
    <property type="term" value="F:DNA binding"/>
    <property type="evidence" value="ECO:0007669"/>
    <property type="project" value="InterPro"/>
</dbReference>
<keyword evidence="4" id="KW-1185">Reference proteome</keyword>
<feature type="domain" description="HTH cro/C1-type" evidence="2">
    <location>
        <begin position="42"/>
        <end position="87"/>
    </location>
</feature>
<dbReference type="EMBL" id="FZOF01000011">
    <property type="protein sequence ID" value="SNS95118.1"/>
    <property type="molecule type" value="Genomic_DNA"/>
</dbReference>
<dbReference type="PANTHER" id="PTHR35010">
    <property type="entry name" value="BLL4672 PROTEIN-RELATED"/>
    <property type="match status" value="1"/>
</dbReference>
<evidence type="ECO:0000313" key="4">
    <source>
        <dbReference type="Proteomes" id="UP000198280"/>
    </source>
</evidence>
<dbReference type="CDD" id="cd00093">
    <property type="entry name" value="HTH_XRE"/>
    <property type="match status" value="1"/>
</dbReference>
<sequence>MGKASSASGDNKELSDFLRSRRARVTPEQAGVTPGPSRRVPGLRREEVALSAGLSADYYIRLERGRVGNASEAVLEAVARALLLDDVERAHLFALARPQSVVTVSRSALPRRVRPGAYALLEVLRDTPAMILDGRMDVLALNALARAIFADFETMPICERNLARFMFLDPVARELFVEWDMAARMVVTGLHLYAGRRPDDPQLTELIDRLSEADADFRRWWAAHDVEAFSHGTRHYRHPVVGEFTLNYETLIFPGDPDQWLFVSTAEPGSPASEALRALANQIDNPDT</sequence>
<dbReference type="SUPFAM" id="SSF47413">
    <property type="entry name" value="lambda repressor-like DNA-binding domains"/>
    <property type="match status" value="1"/>
</dbReference>
<proteinExistence type="predicted"/>
<organism evidence="3 4">
    <name type="scientific">Actinacidiphila glaucinigra</name>
    <dbReference type="NCBI Taxonomy" id="235986"/>
    <lineage>
        <taxon>Bacteria</taxon>
        <taxon>Bacillati</taxon>
        <taxon>Actinomycetota</taxon>
        <taxon>Actinomycetes</taxon>
        <taxon>Kitasatosporales</taxon>
        <taxon>Streptomycetaceae</taxon>
        <taxon>Actinacidiphila</taxon>
    </lineage>
</organism>
<dbReference type="PANTHER" id="PTHR35010:SF2">
    <property type="entry name" value="BLL4672 PROTEIN"/>
    <property type="match status" value="1"/>
</dbReference>
<dbReference type="OrthoDB" id="3542608at2"/>
<dbReference type="Proteomes" id="UP000198280">
    <property type="component" value="Unassembled WGS sequence"/>
</dbReference>
<dbReference type="SMART" id="SM00530">
    <property type="entry name" value="HTH_XRE"/>
    <property type="match status" value="1"/>
</dbReference>
<evidence type="ECO:0000259" key="2">
    <source>
        <dbReference type="PROSITE" id="PS50943"/>
    </source>
</evidence>
<dbReference type="Gene3D" id="3.30.450.180">
    <property type="match status" value="1"/>
</dbReference>
<reference evidence="3 4" key="1">
    <citation type="submission" date="2017-06" db="EMBL/GenBank/DDBJ databases">
        <authorList>
            <person name="Kim H.J."/>
            <person name="Triplett B.A."/>
        </authorList>
    </citation>
    <scope>NUCLEOTIDE SEQUENCE [LARGE SCALE GENOMIC DNA]</scope>
    <source>
        <strain evidence="3 4">CGMCC 4.1858</strain>
    </source>
</reference>
<evidence type="ECO:0000256" key="1">
    <source>
        <dbReference type="SAM" id="MobiDB-lite"/>
    </source>
</evidence>
<dbReference type="Pfam" id="PF13560">
    <property type="entry name" value="HTH_31"/>
    <property type="match status" value="1"/>
</dbReference>
<dbReference type="Gene3D" id="1.10.260.40">
    <property type="entry name" value="lambda repressor-like DNA-binding domains"/>
    <property type="match status" value="1"/>
</dbReference>
<dbReference type="AlphaFoldDB" id="A0A239IPI6"/>